<name>A0A4R2N657_9BURK</name>
<accession>A0A4R2N657</accession>
<dbReference type="OrthoDB" id="5348520at2"/>
<dbReference type="EMBL" id="SLXH01000018">
    <property type="protein sequence ID" value="TCP16392.1"/>
    <property type="molecule type" value="Genomic_DNA"/>
</dbReference>
<evidence type="ECO:0008006" key="4">
    <source>
        <dbReference type="Google" id="ProtNLM"/>
    </source>
</evidence>
<dbReference type="RefSeq" id="WP_119013353.1">
    <property type="nucleotide sequence ID" value="NZ_QXNC01000016.1"/>
</dbReference>
<protein>
    <recommendedName>
        <fullName evidence="4">Lipoprotein</fullName>
    </recommendedName>
</protein>
<dbReference type="Proteomes" id="UP000295182">
    <property type="component" value="Unassembled WGS sequence"/>
</dbReference>
<sequence>MLQKTALLVSLAAVFLAGCSTTSTPVQYKASTRNVIQIEEYVRDTGAKVKTNEFTAAPGVESSPLCRANGPISLGSGKTPAEFIREAFQEELFLAKAYAGNAPVSIGGRIDKLSFSSISPASWEIGMTLTSSNGHSLQVENSHRFDTSWDAWSACKNVADAFAPAVQGTLSKAVNDPRFKTLLTAK</sequence>
<gene>
    <name evidence="2" type="ORF">EV674_1187</name>
</gene>
<dbReference type="PROSITE" id="PS51257">
    <property type="entry name" value="PROKAR_LIPOPROTEIN"/>
    <property type="match status" value="1"/>
</dbReference>
<evidence type="ECO:0000256" key="1">
    <source>
        <dbReference type="SAM" id="SignalP"/>
    </source>
</evidence>
<keyword evidence="3" id="KW-1185">Reference proteome</keyword>
<reference evidence="2 3" key="1">
    <citation type="submission" date="2019-03" db="EMBL/GenBank/DDBJ databases">
        <title>Genomic Encyclopedia of Type Strains, Phase IV (KMG-IV): sequencing the most valuable type-strain genomes for metagenomic binning, comparative biology and taxonomic classification.</title>
        <authorList>
            <person name="Goeker M."/>
        </authorList>
    </citation>
    <scope>NUCLEOTIDE SEQUENCE [LARGE SCALE GENOMIC DNA]</scope>
    <source>
        <strain evidence="2 3">DSM 1837</strain>
    </source>
</reference>
<proteinExistence type="predicted"/>
<comment type="caution">
    <text evidence="2">The sequence shown here is derived from an EMBL/GenBank/DDBJ whole genome shotgun (WGS) entry which is preliminary data.</text>
</comment>
<evidence type="ECO:0000313" key="3">
    <source>
        <dbReference type="Proteomes" id="UP000295182"/>
    </source>
</evidence>
<organism evidence="2 3">
    <name type="scientific">Simplicispira metamorpha</name>
    <dbReference type="NCBI Taxonomy" id="80881"/>
    <lineage>
        <taxon>Bacteria</taxon>
        <taxon>Pseudomonadati</taxon>
        <taxon>Pseudomonadota</taxon>
        <taxon>Betaproteobacteria</taxon>
        <taxon>Burkholderiales</taxon>
        <taxon>Comamonadaceae</taxon>
        <taxon>Simplicispira</taxon>
    </lineage>
</organism>
<feature type="chain" id="PRO_5020181405" description="Lipoprotein" evidence="1">
    <location>
        <begin position="26"/>
        <end position="186"/>
    </location>
</feature>
<evidence type="ECO:0000313" key="2">
    <source>
        <dbReference type="EMBL" id="TCP16392.1"/>
    </source>
</evidence>
<dbReference type="AlphaFoldDB" id="A0A4R2N657"/>
<keyword evidence="1" id="KW-0732">Signal</keyword>
<feature type="signal peptide" evidence="1">
    <location>
        <begin position="1"/>
        <end position="25"/>
    </location>
</feature>